<dbReference type="Gene3D" id="1.20.1250.20">
    <property type="entry name" value="MFS general substrate transporter like domains"/>
    <property type="match status" value="1"/>
</dbReference>
<accession>A0A9N9XJY9</accession>
<proteinExistence type="predicted"/>
<dbReference type="PANTHER" id="PTHR48021:SF47">
    <property type="entry name" value="GH17672P"/>
    <property type="match status" value="1"/>
</dbReference>
<feature type="transmembrane region" description="Helical" evidence="8">
    <location>
        <begin position="173"/>
        <end position="192"/>
    </location>
</feature>
<keyword evidence="2" id="KW-0813">Transport</keyword>
<keyword evidence="7 8" id="KW-0472">Membrane</keyword>
<evidence type="ECO:0000256" key="5">
    <source>
        <dbReference type="ARBA" id="ARBA00022692"/>
    </source>
</evidence>
<keyword evidence="5 8" id="KW-0812">Transmembrane</keyword>
<feature type="transmembrane region" description="Helical" evidence="8">
    <location>
        <begin position="86"/>
        <end position="106"/>
    </location>
</feature>
<dbReference type="Pfam" id="PF00083">
    <property type="entry name" value="Sugar_tr"/>
    <property type="match status" value="1"/>
</dbReference>
<feature type="transmembrane region" description="Helical" evidence="8">
    <location>
        <begin position="292"/>
        <end position="313"/>
    </location>
</feature>
<dbReference type="PROSITE" id="PS50850">
    <property type="entry name" value="MFS"/>
    <property type="match status" value="1"/>
</dbReference>
<dbReference type="GO" id="GO:0022857">
    <property type="term" value="F:transmembrane transporter activity"/>
    <property type="evidence" value="ECO:0007669"/>
    <property type="project" value="InterPro"/>
</dbReference>
<feature type="transmembrane region" description="Helical" evidence="8">
    <location>
        <begin position="389"/>
        <end position="408"/>
    </location>
</feature>
<dbReference type="EMBL" id="OU900105">
    <property type="protein sequence ID" value="CAG9856817.1"/>
    <property type="molecule type" value="Genomic_DNA"/>
</dbReference>
<dbReference type="OrthoDB" id="4142200at2759"/>
<dbReference type="PANTHER" id="PTHR48021">
    <property type="match status" value="1"/>
</dbReference>
<dbReference type="InterPro" id="IPR036259">
    <property type="entry name" value="MFS_trans_sf"/>
</dbReference>
<feature type="transmembrane region" description="Helical" evidence="8">
    <location>
        <begin position="250"/>
        <end position="272"/>
    </location>
</feature>
<dbReference type="InterPro" id="IPR005828">
    <property type="entry name" value="MFS_sugar_transport-like"/>
</dbReference>
<evidence type="ECO:0000313" key="10">
    <source>
        <dbReference type="EMBL" id="CAG9856817.1"/>
    </source>
</evidence>
<evidence type="ECO:0000256" key="8">
    <source>
        <dbReference type="SAM" id="Phobius"/>
    </source>
</evidence>
<sequence>MTEQKSPFFLYLAVLSVNLHSFATVSSLTWSSPSLVILNSNDTSINPLGRPLTNLEESWIISLIALGAVAGNLIAAYVAKKLGPKNALIASAVPFIASYLMLAHATTTYPFFIARFVAGTCAMFSMVIIPGYISEISPDHNRGFFISLTGASISISNLLNYCVGPYLSIKAMAYVVNSTMVLFLLSFVLFVPDSPHRLMTLKRNAKAEKSLRRFRGNEDVAKELDGIRGLLSDRETEKINVFKEMLGSPAALKGLVVCCSLFFVQVVGGYGFIPTYLQTIFEKTGDAIPSTIASIVIGIVQTMATFACSMVIDRLGRKKVLYVSLVGSAVPLVFLGLFFSLKKYNYNTDIIFWMPLAALIAFFVSFSLGVGPIGLIMSGELFTPNFQSTCVSISLMLNSALGFFYILMFPFLIELVGFEALLYFSAVMNLLAIVYVKVCVPETKGKSLEEIQRLLGGQICEKEEVVK</sequence>
<feature type="transmembrane region" description="Helical" evidence="8">
    <location>
        <begin position="59"/>
        <end position="79"/>
    </location>
</feature>
<feature type="transmembrane region" description="Helical" evidence="8">
    <location>
        <begin position="351"/>
        <end position="377"/>
    </location>
</feature>
<keyword evidence="3" id="KW-1003">Cell membrane</keyword>
<dbReference type="GO" id="GO:0005886">
    <property type="term" value="C:plasma membrane"/>
    <property type="evidence" value="ECO:0007669"/>
    <property type="project" value="UniProtKB-SubCell"/>
</dbReference>
<evidence type="ECO:0000313" key="11">
    <source>
        <dbReference type="Proteomes" id="UP001153712"/>
    </source>
</evidence>
<evidence type="ECO:0000256" key="3">
    <source>
        <dbReference type="ARBA" id="ARBA00022475"/>
    </source>
</evidence>
<comment type="subcellular location">
    <subcellularLocation>
        <location evidence="1">Cell membrane</location>
        <topology evidence="1">Multi-pass membrane protein</topology>
    </subcellularLocation>
</comment>
<feature type="transmembrane region" description="Helical" evidence="8">
    <location>
        <begin position="320"/>
        <end position="339"/>
    </location>
</feature>
<dbReference type="AlphaFoldDB" id="A0A9N9XJY9"/>
<dbReference type="InterPro" id="IPR050549">
    <property type="entry name" value="MFS_Trehalose_Transporter"/>
</dbReference>
<keyword evidence="4" id="KW-0762">Sugar transport</keyword>
<feature type="transmembrane region" description="Helical" evidence="8">
    <location>
        <begin position="9"/>
        <end position="30"/>
    </location>
</feature>
<evidence type="ECO:0000259" key="9">
    <source>
        <dbReference type="PROSITE" id="PS50850"/>
    </source>
</evidence>
<dbReference type="FunFam" id="1.20.1250.20:FF:000218">
    <property type="entry name" value="facilitated trehalose transporter Tret1"/>
    <property type="match status" value="1"/>
</dbReference>
<evidence type="ECO:0000256" key="6">
    <source>
        <dbReference type="ARBA" id="ARBA00022989"/>
    </source>
</evidence>
<keyword evidence="11" id="KW-1185">Reference proteome</keyword>
<dbReference type="InterPro" id="IPR020846">
    <property type="entry name" value="MFS_dom"/>
</dbReference>
<gene>
    <name evidence="10" type="ORF">PHYEVI_LOCUS3230</name>
</gene>
<keyword evidence="6 8" id="KW-1133">Transmembrane helix</keyword>
<name>A0A9N9XJY9_PHYSR</name>
<dbReference type="SUPFAM" id="SSF103473">
    <property type="entry name" value="MFS general substrate transporter"/>
    <property type="match status" value="1"/>
</dbReference>
<feature type="domain" description="Major facilitator superfamily (MFS) profile" evidence="9">
    <location>
        <begin position="9"/>
        <end position="444"/>
    </location>
</feature>
<evidence type="ECO:0000256" key="1">
    <source>
        <dbReference type="ARBA" id="ARBA00004651"/>
    </source>
</evidence>
<reference evidence="10" key="1">
    <citation type="submission" date="2022-01" db="EMBL/GenBank/DDBJ databases">
        <authorList>
            <person name="King R."/>
        </authorList>
    </citation>
    <scope>NUCLEOTIDE SEQUENCE</scope>
</reference>
<feature type="transmembrane region" description="Helical" evidence="8">
    <location>
        <begin position="112"/>
        <end position="133"/>
    </location>
</feature>
<organism evidence="10 11">
    <name type="scientific">Phyllotreta striolata</name>
    <name type="common">Striped flea beetle</name>
    <name type="synonym">Crioceris striolata</name>
    <dbReference type="NCBI Taxonomy" id="444603"/>
    <lineage>
        <taxon>Eukaryota</taxon>
        <taxon>Metazoa</taxon>
        <taxon>Ecdysozoa</taxon>
        <taxon>Arthropoda</taxon>
        <taxon>Hexapoda</taxon>
        <taxon>Insecta</taxon>
        <taxon>Pterygota</taxon>
        <taxon>Neoptera</taxon>
        <taxon>Endopterygota</taxon>
        <taxon>Coleoptera</taxon>
        <taxon>Polyphaga</taxon>
        <taxon>Cucujiformia</taxon>
        <taxon>Chrysomeloidea</taxon>
        <taxon>Chrysomelidae</taxon>
        <taxon>Galerucinae</taxon>
        <taxon>Alticini</taxon>
        <taxon>Phyllotreta</taxon>
    </lineage>
</organism>
<feature type="transmembrane region" description="Helical" evidence="8">
    <location>
        <begin position="145"/>
        <end position="167"/>
    </location>
</feature>
<dbReference type="Proteomes" id="UP001153712">
    <property type="component" value="Chromosome 12"/>
</dbReference>
<evidence type="ECO:0000256" key="4">
    <source>
        <dbReference type="ARBA" id="ARBA00022597"/>
    </source>
</evidence>
<protein>
    <recommendedName>
        <fullName evidence="9">Major facilitator superfamily (MFS) profile domain-containing protein</fullName>
    </recommendedName>
</protein>
<feature type="transmembrane region" description="Helical" evidence="8">
    <location>
        <begin position="420"/>
        <end position="440"/>
    </location>
</feature>
<evidence type="ECO:0000256" key="2">
    <source>
        <dbReference type="ARBA" id="ARBA00022448"/>
    </source>
</evidence>
<evidence type="ECO:0000256" key="7">
    <source>
        <dbReference type="ARBA" id="ARBA00023136"/>
    </source>
</evidence>